<keyword evidence="1" id="KW-0833">Ubl conjugation pathway</keyword>
<dbReference type="SUPFAM" id="SSF54495">
    <property type="entry name" value="UBC-like"/>
    <property type="match status" value="1"/>
</dbReference>
<dbReference type="PANTHER" id="PTHR24067">
    <property type="entry name" value="UBIQUITIN-CONJUGATING ENZYME E2"/>
    <property type="match status" value="1"/>
</dbReference>
<dbReference type="STRING" id="1448315.A0A319C1F2"/>
<organism evidence="3 4">
    <name type="scientific">Aspergillus uvarum CBS 121591</name>
    <dbReference type="NCBI Taxonomy" id="1448315"/>
    <lineage>
        <taxon>Eukaryota</taxon>
        <taxon>Fungi</taxon>
        <taxon>Dikarya</taxon>
        <taxon>Ascomycota</taxon>
        <taxon>Pezizomycotina</taxon>
        <taxon>Eurotiomycetes</taxon>
        <taxon>Eurotiomycetidae</taxon>
        <taxon>Eurotiales</taxon>
        <taxon>Aspergillaceae</taxon>
        <taxon>Aspergillus</taxon>
        <taxon>Aspergillus subgen. Circumdati</taxon>
    </lineage>
</organism>
<evidence type="ECO:0000313" key="3">
    <source>
        <dbReference type="EMBL" id="PYH77609.1"/>
    </source>
</evidence>
<dbReference type="InterPro" id="IPR050113">
    <property type="entry name" value="Ub_conjugating_enzyme"/>
</dbReference>
<dbReference type="GeneID" id="37134534"/>
<dbReference type="VEuPathDB" id="FungiDB:BO82DRAFT_293453"/>
<dbReference type="RefSeq" id="XP_025487809.1">
    <property type="nucleotide sequence ID" value="XM_025631793.1"/>
</dbReference>
<dbReference type="OrthoDB" id="6600758at2759"/>
<dbReference type="InterPro" id="IPR016135">
    <property type="entry name" value="UBQ-conjugating_enzyme/RWD"/>
</dbReference>
<feature type="domain" description="UBC core" evidence="2">
    <location>
        <begin position="1"/>
        <end position="130"/>
    </location>
</feature>
<dbReference type="InterPro" id="IPR000608">
    <property type="entry name" value="UBC"/>
</dbReference>
<dbReference type="Gene3D" id="3.10.110.10">
    <property type="entry name" value="Ubiquitin Conjugating Enzyme"/>
    <property type="match status" value="1"/>
</dbReference>
<name>A0A319C1F2_9EURO</name>
<dbReference type="SMART" id="SM00212">
    <property type="entry name" value="UBCc"/>
    <property type="match status" value="1"/>
</dbReference>
<dbReference type="AlphaFoldDB" id="A0A319C1F2"/>
<dbReference type="Proteomes" id="UP000248340">
    <property type="component" value="Unassembled WGS sequence"/>
</dbReference>
<evidence type="ECO:0000259" key="2">
    <source>
        <dbReference type="PROSITE" id="PS50127"/>
    </source>
</evidence>
<dbReference type="PROSITE" id="PS50127">
    <property type="entry name" value="UBC_2"/>
    <property type="match status" value="1"/>
</dbReference>
<accession>A0A319C1F2</accession>
<protein>
    <submittedName>
        <fullName evidence="3">UBC-like protein</fullName>
    </submittedName>
</protein>
<dbReference type="EMBL" id="KZ821739">
    <property type="protein sequence ID" value="PYH77609.1"/>
    <property type="molecule type" value="Genomic_DNA"/>
</dbReference>
<evidence type="ECO:0000256" key="1">
    <source>
        <dbReference type="ARBA" id="ARBA00022786"/>
    </source>
</evidence>
<keyword evidence="4" id="KW-1185">Reference proteome</keyword>
<dbReference type="Pfam" id="PF00179">
    <property type="entry name" value="UQ_con"/>
    <property type="match status" value="1"/>
</dbReference>
<feature type="non-terminal residue" evidence="3">
    <location>
        <position position="1"/>
    </location>
</feature>
<evidence type="ECO:0000313" key="4">
    <source>
        <dbReference type="Proteomes" id="UP000248340"/>
    </source>
</evidence>
<gene>
    <name evidence="3" type="ORF">BO82DRAFT_293453</name>
</gene>
<proteinExistence type="predicted"/>
<sequence length="130" mass="14328">SWEYGIPGKAGTMREGGLFKMMMIIPDECPNKPPKCTFTPSVSSTDLITNEPGQFNPPLFHPDVLPSGIVCLAILNSKESWSSVLSVKEILLGVQELLDNPNPELSALSKAYHLMKKDPARFWKKIWGGA</sequence>
<reference evidence="3 4" key="1">
    <citation type="submission" date="2016-12" db="EMBL/GenBank/DDBJ databases">
        <title>The genomes of Aspergillus section Nigri reveals drivers in fungal speciation.</title>
        <authorList>
            <consortium name="DOE Joint Genome Institute"/>
            <person name="Vesth T.C."/>
            <person name="Nybo J."/>
            <person name="Theobald S."/>
            <person name="Brandl J."/>
            <person name="Frisvad J.C."/>
            <person name="Nielsen K.F."/>
            <person name="Lyhne E.K."/>
            <person name="Kogle M.E."/>
            <person name="Kuo A."/>
            <person name="Riley R."/>
            <person name="Clum A."/>
            <person name="Nolan M."/>
            <person name="Lipzen A."/>
            <person name="Salamov A."/>
            <person name="Henrissat B."/>
            <person name="Wiebenga A."/>
            <person name="De Vries R.P."/>
            <person name="Grigoriev I.V."/>
            <person name="Mortensen U.H."/>
            <person name="Andersen M.R."/>
            <person name="Baker S.E."/>
        </authorList>
    </citation>
    <scope>NUCLEOTIDE SEQUENCE [LARGE SCALE GENOMIC DNA]</scope>
    <source>
        <strain evidence="3 4">CBS 121591</strain>
    </source>
</reference>